<dbReference type="EMBL" id="CP082904">
    <property type="protein sequence ID" value="UQY44531.1"/>
    <property type="molecule type" value="Genomic_DNA"/>
</dbReference>
<dbReference type="SUPFAM" id="SSF46955">
    <property type="entry name" value="Putative DNA-binding domain"/>
    <property type="match status" value="1"/>
</dbReference>
<proteinExistence type="predicted"/>
<dbReference type="NCBIfam" id="TIGR02043">
    <property type="entry name" value="ZntR"/>
    <property type="match status" value="1"/>
</dbReference>
<dbReference type="PRINTS" id="PR00040">
    <property type="entry name" value="HTHMERR"/>
</dbReference>
<evidence type="ECO:0000313" key="3">
    <source>
        <dbReference type="EMBL" id="UQY44531.1"/>
    </source>
</evidence>
<organism evidence="3 4">
    <name type="scientific">Mixta hanseatica</name>
    <dbReference type="NCBI Taxonomy" id="2872648"/>
    <lineage>
        <taxon>Bacteria</taxon>
        <taxon>Pseudomonadati</taxon>
        <taxon>Pseudomonadota</taxon>
        <taxon>Gammaproteobacteria</taxon>
        <taxon>Enterobacterales</taxon>
        <taxon>Erwiniaceae</taxon>
        <taxon>Mixta</taxon>
    </lineage>
</organism>
<dbReference type="InterPro" id="IPR047057">
    <property type="entry name" value="MerR_fam"/>
</dbReference>
<gene>
    <name evidence="3" type="primary">zntR</name>
    <name evidence="3" type="ORF">K6958_02120</name>
</gene>
<dbReference type="NCBIfam" id="NF007069">
    <property type="entry name" value="PRK09514.1"/>
    <property type="match status" value="1"/>
</dbReference>
<dbReference type="PANTHER" id="PTHR30204">
    <property type="entry name" value="REDOX-CYCLING DRUG-SENSING TRANSCRIPTIONAL ACTIVATOR SOXR"/>
    <property type="match status" value="1"/>
</dbReference>
<dbReference type="InterPro" id="IPR009061">
    <property type="entry name" value="DNA-bd_dom_put_sf"/>
</dbReference>
<dbReference type="Gene3D" id="1.10.1660.10">
    <property type="match status" value="1"/>
</dbReference>
<dbReference type="PANTHER" id="PTHR30204:SF92">
    <property type="entry name" value="HTH-TYPE TRANSCRIPTIONAL REGULATOR ZNTR"/>
    <property type="match status" value="1"/>
</dbReference>
<evidence type="ECO:0000259" key="2">
    <source>
        <dbReference type="PROSITE" id="PS50937"/>
    </source>
</evidence>
<accession>A0ABY4RCT7</accession>
<dbReference type="RefSeq" id="WP_249893131.1">
    <property type="nucleotide sequence ID" value="NZ_CP082904.1"/>
</dbReference>
<name>A0ABY4RCT7_9GAMM</name>
<evidence type="ECO:0000313" key="4">
    <source>
        <dbReference type="Proteomes" id="UP001056635"/>
    </source>
</evidence>
<reference evidence="3" key="1">
    <citation type="submission" date="2021-09" db="EMBL/GenBank/DDBJ databases">
        <title>First case of bloodstream infection caused by Mixta hanseatica sp. nov., a member of the Erwiniaceae family.</title>
        <authorList>
            <person name="Both A."/>
            <person name="Huang J."/>
            <person name="Wenzel P."/>
            <person name="Aepfelbacher M."/>
            <person name="Rohde H."/>
            <person name="Christner M."/>
            <person name="Hentschke M."/>
        </authorList>
    </citation>
    <scope>NUCLEOTIDE SEQUENCE</scope>
    <source>
        <strain evidence="3">X22927</strain>
    </source>
</reference>
<dbReference type="PROSITE" id="PS50937">
    <property type="entry name" value="HTH_MERR_2"/>
    <property type="match status" value="1"/>
</dbReference>
<dbReference type="Pfam" id="PF13411">
    <property type="entry name" value="MerR_1"/>
    <property type="match status" value="1"/>
</dbReference>
<dbReference type="InterPro" id="IPR011788">
    <property type="entry name" value="ZntR"/>
</dbReference>
<dbReference type="Proteomes" id="UP001056635">
    <property type="component" value="Chromosome"/>
</dbReference>
<evidence type="ECO:0000256" key="1">
    <source>
        <dbReference type="ARBA" id="ARBA00023125"/>
    </source>
</evidence>
<sequence>MYRIGELARLADVTPDTIRYYEKENMMDAPARSTGGFRLYNDEDLRRLKFIRHAKRLGLTLDAIRDLLSIRIDPEHHTCQESKNIVTARLQEVETRIVELQLMQRSLQSLSDACCGSAHTSIECAILESLEQGTVKNNEARAGKH</sequence>
<feature type="domain" description="HTH merR-type" evidence="2">
    <location>
        <begin position="1"/>
        <end position="70"/>
    </location>
</feature>
<protein>
    <submittedName>
        <fullName evidence="3">Zn(2+)-responsive transcriptional regulator</fullName>
    </submittedName>
</protein>
<dbReference type="CDD" id="cd04770">
    <property type="entry name" value="HTH_HMRTR"/>
    <property type="match status" value="1"/>
</dbReference>
<dbReference type="PROSITE" id="PS00552">
    <property type="entry name" value="HTH_MERR_1"/>
    <property type="match status" value="1"/>
</dbReference>
<keyword evidence="4" id="KW-1185">Reference proteome</keyword>
<keyword evidence="1" id="KW-0238">DNA-binding</keyword>
<dbReference type="InterPro" id="IPR000551">
    <property type="entry name" value="MerR-type_HTH_dom"/>
</dbReference>
<dbReference type="SMART" id="SM00422">
    <property type="entry name" value="HTH_MERR"/>
    <property type="match status" value="1"/>
</dbReference>